<reference evidence="2" key="2">
    <citation type="journal article" date="2014" name="ISME J.">
        <title>Microbial stratification in low pH oxic and suboxic macroscopic growths along an acid mine drainage.</title>
        <authorList>
            <person name="Mendez-Garcia C."/>
            <person name="Mesa V."/>
            <person name="Sprenger R.R."/>
            <person name="Richter M."/>
            <person name="Diez M.S."/>
            <person name="Solano J."/>
            <person name="Bargiela R."/>
            <person name="Golyshina O.V."/>
            <person name="Manteca A."/>
            <person name="Ramos J.L."/>
            <person name="Gallego J.R."/>
            <person name="Llorente I."/>
            <person name="Martins Dos Santos V.A."/>
            <person name="Jensen O.N."/>
            <person name="Pelaez A.I."/>
            <person name="Sanchez J."/>
            <person name="Ferrer M."/>
        </authorList>
    </citation>
    <scope>NUCLEOTIDE SEQUENCE</scope>
</reference>
<feature type="transmembrane region" description="Helical" evidence="1">
    <location>
        <begin position="6"/>
        <end position="26"/>
    </location>
</feature>
<gene>
    <name evidence="2" type="ORF">B1B_06102</name>
</gene>
<dbReference type="AlphaFoldDB" id="T1CJE6"/>
<proteinExistence type="predicted"/>
<keyword evidence="1" id="KW-1133">Transmembrane helix</keyword>
<feature type="transmembrane region" description="Helical" evidence="1">
    <location>
        <begin position="172"/>
        <end position="194"/>
    </location>
</feature>
<feature type="transmembrane region" description="Helical" evidence="1">
    <location>
        <begin position="134"/>
        <end position="151"/>
    </location>
</feature>
<name>T1CJE6_9ZZZZ</name>
<evidence type="ECO:0000256" key="1">
    <source>
        <dbReference type="SAM" id="Phobius"/>
    </source>
</evidence>
<comment type="caution">
    <text evidence="2">The sequence shown here is derived from an EMBL/GenBank/DDBJ whole genome shotgun (WGS) entry which is preliminary data.</text>
</comment>
<keyword evidence="1" id="KW-0812">Transmembrane</keyword>
<organism evidence="2">
    <name type="scientific">mine drainage metagenome</name>
    <dbReference type="NCBI Taxonomy" id="410659"/>
    <lineage>
        <taxon>unclassified sequences</taxon>
        <taxon>metagenomes</taxon>
        <taxon>ecological metagenomes</taxon>
    </lineage>
</organism>
<feature type="transmembrane region" description="Helical" evidence="1">
    <location>
        <begin position="38"/>
        <end position="57"/>
    </location>
</feature>
<feature type="transmembrane region" description="Helical" evidence="1">
    <location>
        <begin position="105"/>
        <end position="122"/>
    </location>
</feature>
<evidence type="ECO:0000313" key="2">
    <source>
        <dbReference type="EMBL" id="EQD66929.1"/>
    </source>
</evidence>
<accession>T1CJE6</accession>
<feature type="transmembrane region" description="Helical" evidence="1">
    <location>
        <begin position="233"/>
        <end position="251"/>
    </location>
</feature>
<dbReference type="EMBL" id="AUZY01003888">
    <property type="protein sequence ID" value="EQD66929.1"/>
    <property type="molecule type" value="Genomic_DNA"/>
</dbReference>
<reference evidence="2" key="1">
    <citation type="submission" date="2013-08" db="EMBL/GenBank/DDBJ databases">
        <authorList>
            <person name="Mendez C."/>
            <person name="Richter M."/>
            <person name="Ferrer M."/>
            <person name="Sanchez J."/>
        </authorList>
    </citation>
    <scope>NUCLEOTIDE SEQUENCE</scope>
</reference>
<protein>
    <submittedName>
        <fullName evidence="2">Metal cation transporter</fullName>
    </submittedName>
</protein>
<keyword evidence="1" id="KW-0472">Membrane</keyword>
<feature type="transmembrane region" description="Helical" evidence="1">
    <location>
        <begin position="69"/>
        <end position="93"/>
    </location>
</feature>
<feature type="transmembrane region" description="Helical" evidence="1">
    <location>
        <begin position="200"/>
        <end position="221"/>
    </location>
</feature>
<sequence>MFHGSYFEMILLLLIMGFSIYLSFPIIFNRSLTAKSSVLLVSFAAGILVFLMGDIFSDVSSEIYPSGSYIANGWLSLTFFSSVAGIFAFLYFVENRRKSAGKSGTYVPGKVSFIVAIGMGLQNLTEGLVFGADYAVGLTGVFLVILVGFTLQNFTEGFPIVSPYLGRERPKVGLLAGFYFIGGFPTIIGGVIGYSYSSAIFEVLFDGLAIGAVLYVIIPMLRTLFKQAEAGSVQYLLYLGVVLGFLAGFAVNAV</sequence>